<organism evidence="4 5">
    <name type="scientific">Sphingomonas arvum</name>
    <dbReference type="NCBI Taxonomy" id="2992113"/>
    <lineage>
        <taxon>Bacteria</taxon>
        <taxon>Pseudomonadati</taxon>
        <taxon>Pseudomonadota</taxon>
        <taxon>Alphaproteobacteria</taxon>
        <taxon>Sphingomonadales</taxon>
        <taxon>Sphingomonadaceae</taxon>
        <taxon>Sphingomonas</taxon>
    </lineage>
</organism>
<reference evidence="4 5" key="1">
    <citation type="submission" date="2022-10" db="EMBL/GenBank/DDBJ databases">
        <title>Sphingomonas sp.</title>
        <authorList>
            <person name="Jin C."/>
        </authorList>
    </citation>
    <scope>NUCLEOTIDE SEQUENCE [LARGE SCALE GENOMIC DNA]</scope>
    <source>
        <strain evidence="4 5">BN140010</strain>
    </source>
</reference>
<accession>A0ABT3JB98</accession>
<dbReference type="PANTHER" id="PTHR43693:SF1">
    <property type="entry name" value="PROTEIN PHOSPHATASE CHEZ"/>
    <property type="match status" value="1"/>
</dbReference>
<dbReference type="InterPro" id="IPR050992">
    <property type="entry name" value="CheZ_family_phosphatases"/>
</dbReference>
<dbReference type="CDD" id="cd17910">
    <property type="entry name" value="CheC_ClassII"/>
    <property type="match status" value="1"/>
</dbReference>
<dbReference type="PANTHER" id="PTHR43693">
    <property type="entry name" value="PROTEIN PHOSPHATASE CHEZ"/>
    <property type="match status" value="1"/>
</dbReference>
<keyword evidence="5" id="KW-1185">Reference proteome</keyword>
<dbReference type="Pfam" id="PF13690">
    <property type="entry name" value="CheX"/>
    <property type="match status" value="1"/>
</dbReference>
<keyword evidence="1" id="KW-0145">Chemotaxis</keyword>
<keyword evidence="2" id="KW-0378">Hydrolase</keyword>
<proteinExistence type="predicted"/>
<dbReference type="RefSeq" id="WP_264880085.1">
    <property type="nucleotide sequence ID" value="NZ_JAPDOB010000001.1"/>
</dbReference>
<dbReference type="InterPro" id="IPR028976">
    <property type="entry name" value="CheC-like_sf"/>
</dbReference>
<dbReference type="InterPro" id="IPR028051">
    <property type="entry name" value="CheX-like_dom"/>
</dbReference>
<dbReference type="Proteomes" id="UP001526246">
    <property type="component" value="Unassembled WGS sequence"/>
</dbReference>
<dbReference type="SUPFAM" id="SSF103039">
    <property type="entry name" value="CheC-like"/>
    <property type="match status" value="1"/>
</dbReference>
<dbReference type="EMBL" id="JAPDOB010000001">
    <property type="protein sequence ID" value="MCW3796327.1"/>
    <property type="molecule type" value="Genomic_DNA"/>
</dbReference>
<sequence length="214" mass="23227">MSSVDEIELSELEQDALTEVVNIGVSRAALSLRKMVGEHVLLSVPSVEVLSRKRAAALLVQQSGDKLVAVKQNFTGAFSGGALLIFPQARSLELVRAVIGPEMPDSEVAEMEHEALAETGNVILNNCLATMANMLKRPLTMSIPQVVRGDGTDLLNQQQDDDADAGLVLFLYITFSVRERDLRGYIAMMMNMSSLLALKELLGGFIAETMDGEF</sequence>
<feature type="domain" description="Chemotaxis phosphatase CheX-like" evidence="3">
    <location>
        <begin position="70"/>
        <end position="157"/>
    </location>
</feature>
<dbReference type="Gene3D" id="3.40.1550.10">
    <property type="entry name" value="CheC-like"/>
    <property type="match status" value="1"/>
</dbReference>
<protein>
    <submittedName>
        <fullName evidence="4">Chemotaxis protein CheX</fullName>
    </submittedName>
</protein>
<evidence type="ECO:0000256" key="2">
    <source>
        <dbReference type="ARBA" id="ARBA00022801"/>
    </source>
</evidence>
<evidence type="ECO:0000259" key="3">
    <source>
        <dbReference type="Pfam" id="PF13690"/>
    </source>
</evidence>
<evidence type="ECO:0000313" key="5">
    <source>
        <dbReference type="Proteomes" id="UP001526246"/>
    </source>
</evidence>
<evidence type="ECO:0000313" key="4">
    <source>
        <dbReference type="EMBL" id="MCW3796327.1"/>
    </source>
</evidence>
<comment type="caution">
    <text evidence="4">The sequence shown here is derived from an EMBL/GenBank/DDBJ whole genome shotgun (WGS) entry which is preliminary data.</text>
</comment>
<evidence type="ECO:0000256" key="1">
    <source>
        <dbReference type="ARBA" id="ARBA00022500"/>
    </source>
</evidence>
<gene>
    <name evidence="4" type="ORF">OMW55_00690</name>
</gene>
<name>A0ABT3JB98_9SPHN</name>